<feature type="compositionally biased region" description="Basic residues" evidence="1">
    <location>
        <begin position="1523"/>
        <end position="1536"/>
    </location>
</feature>
<keyword evidence="3" id="KW-1185">Reference proteome</keyword>
<name>A0A9P0ED14_NEZVI</name>
<feature type="compositionally biased region" description="Pro residues" evidence="1">
    <location>
        <begin position="1589"/>
        <end position="1603"/>
    </location>
</feature>
<feature type="region of interest" description="Disordered" evidence="1">
    <location>
        <begin position="1040"/>
        <end position="1094"/>
    </location>
</feature>
<feature type="compositionally biased region" description="Polar residues" evidence="1">
    <location>
        <begin position="537"/>
        <end position="554"/>
    </location>
</feature>
<feature type="compositionally biased region" description="Polar residues" evidence="1">
    <location>
        <begin position="591"/>
        <end position="601"/>
    </location>
</feature>
<evidence type="ECO:0000313" key="3">
    <source>
        <dbReference type="Proteomes" id="UP001152798"/>
    </source>
</evidence>
<feature type="compositionally biased region" description="Polar residues" evidence="1">
    <location>
        <begin position="1410"/>
        <end position="1439"/>
    </location>
</feature>
<feature type="compositionally biased region" description="Low complexity" evidence="1">
    <location>
        <begin position="276"/>
        <end position="296"/>
    </location>
</feature>
<feature type="compositionally biased region" description="Polar residues" evidence="1">
    <location>
        <begin position="1614"/>
        <end position="1628"/>
    </location>
</feature>
<feature type="compositionally biased region" description="Pro residues" evidence="1">
    <location>
        <begin position="371"/>
        <end position="383"/>
    </location>
</feature>
<evidence type="ECO:0000313" key="2">
    <source>
        <dbReference type="EMBL" id="CAH1394255.1"/>
    </source>
</evidence>
<accession>A0A9P0ED14</accession>
<sequence>MLTFPIPYALHIPSRFTIHFLRPHTIILPLIEQIVSSRPFIYLHSTLPDFPTRRHLILQSCHPHVYPPPYLTSDSTCVSPPPSLSPNHSTKVRHEKLRSSLPFLSNSLNCLHPPVTSLLPFTPTPPHCSCIDECIRLLPHHLFLTAVSLSPQAQPVGQDMPHAPSASCYLLPRSQSCHFPNRRSPSSGHIFLLLFILPSSSSSTFYVTSHKKDHILITNSRPSLEESKTTTASVNSRHPSHGLQFRALLTLLTTLKRDTPYVITQSQHLHIVQAQSRNSSLSSPRTSSTTPTSTLPPIFPSPSPTPRPPMASDVQPAPLSPPLTPPPASPPRHSSPVQPLTTPNAYAPYPPSTPQPQALPHPRPSLSNSPPNNPPPRPAPIPASPISSLPPLRKFPVTHSSQDYNTKFRRTQISTTEHPTGLHKLTHDLNQTTTTPHTPPNTLRSPPLLILLVRQPQHLLLDHHTQPPPSATSSHEVPDPDVSVSVAIVNPQVFSHLTQTETTGLVLTCHYHHHTQIYPSTTISDSHTMVTGFSTPWSASQGSNQDPTHSTLHSSAIPPLHSLSTLLSLTKAADQTSPPPSPIHSPLSDPTSLGPTSNHLSNQSYILSVTPSEHDSSTSLLPSRSPRTALALPSSRFVESQPPLPNASVVVISLQAPPISAQPLNTHPHPFMLPSHGPRNTFYTYNSAPASGLSTPNSTESGSQIDRYGEDPYSFSDITYLSVLIPSLSNTLIGWVRGGGVPPRVSLPPTNLSSTRAILQKTTAYLPKISHPKLLNSPTRSPHYRYVPHSLLVNLLNTTIQVTSLVYELEENCNYQILLTHLTSLKPTKLSHHYSPPSRIILCPLLLRALPNTHSLLLHAGPHPRIPTPTATSAQTVYLISIHDVGWWGGVSATPCSPFSLAPIVAPSIPLSHPHPTPHSSYHYSSAARHLSSPLSFRVSPLPTLRTQRSLTLFSPLSHRLFRRPLPHGYASRPVGASCHSRLSPSSALRTEGIANTLPLFYHQTPRQPILSPPDVTPHSLRPPLAFLSHDPSTCCPSVNPLSRRPRITPAPSHRHPLPPSTCRHPATPTLPHHSSNTTHGKLALTPPPPVSGHTRRHLALITFSHYLVTRTDQRSAVDLTSSPSPLFIPGPARSAPPHYNLSRLTLTSHPSLQAVPATDLLAFLARSLILTTPRAIPTPSPPWYPAGLHRGLHPLHAASARRPDPLPTTLIYTLHPTLPATTTTRLASATKLDPHHPPSTPRTTHHATALFSTQHTHRKCNYDVLYSHRRRPLPAPRNTHPCTLHHPRPPPVLFTTHHSSDSGNIRSHRLALLTSTPSPSVFRPFSPLLPLFPSLRAPTLIHLPPDPFTTLFPTGLATGSASSTFLHGLSGPFLTRPSRDSRLPPRLPHTPLGSSAHTPPSLARRKTMSLHTDTSLHTPTPWNRTRTIARSAPASRNNPPDPKRSLTHPPIPAATPYHLSAVRYPSPHPPSHPRTRIPMHNGSTSFPTKRLSAHPDVLNTAPDAHSTTAQTTPPPPTPPQRCHSKTSRIRPRRTGPPRLPLPLRPASQFTLCHNPWDYRHVDLRLYVSPSLLSASSHASLLLRCTSPNDPPPLTPTHPPPSSRPQNPYALRTPDQQTLDDSHSSSVHNPHDSNDWVTTTLLLVNPPPSDSHSTPTWGAPISLKHTLLC</sequence>
<gene>
    <name evidence="2" type="ORF">NEZAVI_LOCUS4786</name>
</gene>
<feature type="region of interest" description="Disordered" evidence="1">
    <location>
        <begin position="537"/>
        <end position="556"/>
    </location>
</feature>
<dbReference type="EMBL" id="OV725078">
    <property type="protein sequence ID" value="CAH1394255.1"/>
    <property type="molecule type" value="Genomic_DNA"/>
</dbReference>
<feature type="compositionally biased region" description="Pro residues" evidence="1">
    <location>
        <begin position="318"/>
        <end position="330"/>
    </location>
</feature>
<feature type="region of interest" description="Disordered" evidence="1">
    <location>
        <begin position="274"/>
        <end position="444"/>
    </location>
</feature>
<feature type="region of interest" description="Disordered" evidence="1">
    <location>
        <begin position="1584"/>
        <end position="1633"/>
    </location>
</feature>
<feature type="compositionally biased region" description="Pro residues" evidence="1">
    <location>
        <begin position="297"/>
        <end position="309"/>
    </location>
</feature>
<feature type="compositionally biased region" description="Low complexity" evidence="1">
    <location>
        <begin position="428"/>
        <end position="443"/>
    </location>
</feature>
<feature type="region of interest" description="Disordered" evidence="1">
    <location>
        <begin position="1377"/>
        <end position="1546"/>
    </location>
</feature>
<feature type="region of interest" description="Disordered" evidence="1">
    <location>
        <begin position="572"/>
        <end position="601"/>
    </location>
</feature>
<feature type="compositionally biased region" description="Polar residues" evidence="1">
    <location>
        <begin position="398"/>
        <end position="418"/>
    </location>
</feature>
<protein>
    <submittedName>
        <fullName evidence="2">Uncharacterized protein</fullName>
    </submittedName>
</protein>
<reference evidence="2" key="1">
    <citation type="submission" date="2022-01" db="EMBL/GenBank/DDBJ databases">
        <authorList>
            <person name="King R."/>
        </authorList>
    </citation>
    <scope>NUCLEOTIDE SEQUENCE</scope>
</reference>
<evidence type="ECO:0000256" key="1">
    <source>
        <dbReference type="SAM" id="MobiDB-lite"/>
    </source>
</evidence>
<dbReference type="Proteomes" id="UP001152798">
    <property type="component" value="Chromosome 2"/>
</dbReference>
<feature type="compositionally biased region" description="Pro residues" evidence="1">
    <location>
        <begin position="348"/>
        <end position="363"/>
    </location>
</feature>
<organism evidence="2 3">
    <name type="scientific">Nezara viridula</name>
    <name type="common">Southern green stink bug</name>
    <name type="synonym">Cimex viridulus</name>
    <dbReference type="NCBI Taxonomy" id="85310"/>
    <lineage>
        <taxon>Eukaryota</taxon>
        <taxon>Metazoa</taxon>
        <taxon>Ecdysozoa</taxon>
        <taxon>Arthropoda</taxon>
        <taxon>Hexapoda</taxon>
        <taxon>Insecta</taxon>
        <taxon>Pterygota</taxon>
        <taxon>Neoptera</taxon>
        <taxon>Paraneoptera</taxon>
        <taxon>Hemiptera</taxon>
        <taxon>Heteroptera</taxon>
        <taxon>Panheteroptera</taxon>
        <taxon>Pentatomomorpha</taxon>
        <taxon>Pentatomoidea</taxon>
        <taxon>Pentatomidae</taxon>
        <taxon>Pentatominae</taxon>
        <taxon>Nezara</taxon>
    </lineage>
</organism>
<proteinExistence type="predicted"/>